<evidence type="ECO:0000313" key="2">
    <source>
        <dbReference type="EMBL" id="CAI9760346.1"/>
    </source>
</evidence>
<feature type="region of interest" description="Disordered" evidence="1">
    <location>
        <begin position="1"/>
        <end position="20"/>
    </location>
</feature>
<feature type="compositionally biased region" description="Basic and acidic residues" evidence="1">
    <location>
        <begin position="177"/>
        <end position="187"/>
    </location>
</feature>
<feature type="compositionally biased region" description="Basic and acidic residues" evidence="1">
    <location>
        <begin position="287"/>
        <end position="302"/>
    </location>
</feature>
<keyword evidence="3" id="KW-1185">Reference proteome</keyword>
<organism evidence="2 3">
    <name type="scientific">Fraxinus pennsylvanica</name>
    <dbReference type="NCBI Taxonomy" id="56036"/>
    <lineage>
        <taxon>Eukaryota</taxon>
        <taxon>Viridiplantae</taxon>
        <taxon>Streptophyta</taxon>
        <taxon>Embryophyta</taxon>
        <taxon>Tracheophyta</taxon>
        <taxon>Spermatophyta</taxon>
        <taxon>Magnoliopsida</taxon>
        <taxon>eudicotyledons</taxon>
        <taxon>Gunneridae</taxon>
        <taxon>Pentapetalae</taxon>
        <taxon>asterids</taxon>
        <taxon>lamiids</taxon>
        <taxon>Lamiales</taxon>
        <taxon>Oleaceae</taxon>
        <taxon>Oleeae</taxon>
        <taxon>Fraxinus</taxon>
    </lineage>
</organism>
<feature type="compositionally biased region" description="Basic and acidic residues" evidence="1">
    <location>
        <begin position="256"/>
        <end position="274"/>
    </location>
</feature>
<dbReference type="PANTHER" id="PTHR36056:SF1">
    <property type="entry name" value="PROTEIN, PUTATIVE-RELATED"/>
    <property type="match status" value="1"/>
</dbReference>
<accession>A0AAD2DQV0</accession>
<name>A0AAD2DQV0_9LAMI</name>
<feature type="compositionally biased region" description="Polar residues" evidence="1">
    <location>
        <begin position="214"/>
        <end position="229"/>
    </location>
</feature>
<reference evidence="2" key="1">
    <citation type="submission" date="2023-05" db="EMBL/GenBank/DDBJ databases">
        <authorList>
            <person name="Huff M."/>
        </authorList>
    </citation>
    <scope>NUCLEOTIDE SEQUENCE</scope>
</reference>
<dbReference type="PANTHER" id="PTHR36056">
    <property type="entry name" value="PROTEIN, PUTATIVE-RELATED"/>
    <property type="match status" value="1"/>
</dbReference>
<dbReference type="EMBL" id="OU503039">
    <property type="protein sequence ID" value="CAI9760346.1"/>
    <property type="molecule type" value="Genomic_DNA"/>
</dbReference>
<evidence type="ECO:0000256" key="1">
    <source>
        <dbReference type="SAM" id="MobiDB-lite"/>
    </source>
</evidence>
<proteinExistence type="predicted"/>
<feature type="region of interest" description="Disordered" evidence="1">
    <location>
        <begin position="459"/>
        <end position="528"/>
    </location>
</feature>
<dbReference type="AlphaFoldDB" id="A0AAD2DQV0"/>
<dbReference type="InterPro" id="IPR040276">
    <property type="entry name" value="At4g26450-like"/>
</dbReference>
<feature type="region of interest" description="Disordered" evidence="1">
    <location>
        <begin position="126"/>
        <end position="312"/>
    </location>
</feature>
<sequence>MYARRRGGGPGNGYRPNGMGMGRLAAASRISPEGSIRGHQMYNSEYRNYNRSGYGRGGHSKPFQSPFPPPHDTDIFMEAGRLAAEYLVTKGILLPNALPGKWQNGDWKNQMGDFMQIHVDSRTSAHSRLGTDAADVGPGRRRYPDEYNSMGSKNSMRGRRRTGSSKNQVSDWNPEFVRSESWSDKGRTSPGMEADTNISAGLQDEQPVQKDSDTGVQNSSAGKLTQESDSMADLQSGLDECNLADDAGAKQGSFSNEKDVPSNDDVKTPIKKSDGTTMSNEEAEEDKEGRSDSVMEQKHDENMEVTASLQEGNLASEKKVDLMRYCKFASVPTKTRSSLAIRGSKVDLDPNAEDETINESKLSEDSGIQVIDVPVDGSALNASPHKSHESSSLSNVLKAPSVEEELGAAYTSRPGHFLMSGSFPVRSVINQQEIDGGLPGFGSSNPMLLERGEKRQLGDDIDDWERGEKRQLGDDIDDKDGTKRPREWTPPVEIQSDGCLSLSNSMENQHTSEEPRSSHSDPAATLFTDKRSSDISLFHESRVELSEYTEEKQLFPGSFKTCDLNLIETSDVNDNHAADPILMFRSITETGRQAAPVDIDLTMSSNNSNVPNKYGKRGVGDKDIEVIDLEDDSMQEDKTFTNAERRADPVFNGLDNFPDNVHNVTEIPDHQDSYGLLISDYLRNDSVPTDLNALHNDMGLHNGQGILGEDDSIYMSLGEIPISFLRPWE</sequence>
<gene>
    <name evidence="2" type="ORF">FPE_LOCUS7776</name>
</gene>
<protein>
    <submittedName>
        <fullName evidence="2">Uncharacterized protein</fullName>
    </submittedName>
</protein>
<feature type="compositionally biased region" description="Basic and acidic residues" evidence="1">
    <location>
        <begin position="510"/>
        <end position="519"/>
    </location>
</feature>
<evidence type="ECO:0000313" key="3">
    <source>
        <dbReference type="Proteomes" id="UP000834106"/>
    </source>
</evidence>
<dbReference type="Proteomes" id="UP000834106">
    <property type="component" value="Chromosome 4"/>
</dbReference>
<feature type="compositionally biased region" description="Basic and acidic residues" evidence="1">
    <location>
        <begin position="459"/>
        <end position="487"/>
    </location>
</feature>